<keyword evidence="1" id="KW-0472">Membrane</keyword>
<dbReference type="STRING" id="569.A6V27_08395"/>
<reference evidence="2 3" key="1">
    <citation type="submission" date="2016-09" db="EMBL/GenBank/DDBJ databases">
        <authorList>
            <person name="Capua I."/>
            <person name="De Benedictis P."/>
            <person name="Joannis T."/>
            <person name="Lombin L.H."/>
            <person name="Cattoli G."/>
        </authorList>
    </citation>
    <scope>NUCLEOTIDE SEQUENCE [LARGE SCALE GENOMIC DNA]</scope>
    <source>
        <strain evidence="2 3">GB001</strain>
    </source>
</reference>
<dbReference type="RefSeq" id="WP_072309423.1">
    <property type="nucleotide sequence ID" value="NZ_FMIQ01000057.1"/>
</dbReference>
<keyword evidence="1" id="KW-0812">Transmembrane</keyword>
<accession>A0A1C6Z3B1</accession>
<dbReference type="PANTHER" id="PTHR40278:SF1">
    <property type="entry name" value="DNA UTILIZATION PROTEIN HOFN"/>
    <property type="match status" value="1"/>
</dbReference>
<dbReference type="AlphaFoldDB" id="A0A1C6Z3B1"/>
<protein>
    <submittedName>
        <fullName evidence="2">Tfp pilus assembly protein PilN</fullName>
    </submittedName>
</protein>
<evidence type="ECO:0000313" key="3">
    <source>
        <dbReference type="Proteomes" id="UP000094844"/>
    </source>
</evidence>
<dbReference type="OrthoDB" id="6638450at2"/>
<evidence type="ECO:0000256" key="1">
    <source>
        <dbReference type="SAM" id="Phobius"/>
    </source>
</evidence>
<gene>
    <name evidence="2" type="ORF">BN1044_03040</name>
</gene>
<dbReference type="InterPro" id="IPR007813">
    <property type="entry name" value="PilN"/>
</dbReference>
<evidence type="ECO:0000313" key="2">
    <source>
        <dbReference type="EMBL" id="SCM53545.1"/>
    </source>
</evidence>
<dbReference type="Pfam" id="PF05137">
    <property type="entry name" value="PilN"/>
    <property type="match status" value="1"/>
</dbReference>
<dbReference type="EMBL" id="FMIQ01000057">
    <property type="protein sequence ID" value="SCM53545.1"/>
    <property type="molecule type" value="Genomic_DNA"/>
</dbReference>
<sequence length="176" mass="20360">MEQINLCPWFSTLRTQRLRLCMLCLAAVVILLILIASYSVYQTQRRIQRWEAVTAVSQRQSQQLQHQQVQLAAWVQQAKNQLRQNQQYEGNRESNRQVLTFILALQRHIPAPVWLTRLSWHSSRLEVEGMTSAPAAISTFTQHLNQSGDLPKLQLMKMSVAEPDLQKFLLEGGQHE</sequence>
<organism evidence="2 3">
    <name type="scientific">Hafnia alvei</name>
    <dbReference type="NCBI Taxonomy" id="569"/>
    <lineage>
        <taxon>Bacteria</taxon>
        <taxon>Pseudomonadati</taxon>
        <taxon>Pseudomonadota</taxon>
        <taxon>Gammaproteobacteria</taxon>
        <taxon>Enterobacterales</taxon>
        <taxon>Hafniaceae</taxon>
        <taxon>Hafnia</taxon>
    </lineage>
</organism>
<proteinExistence type="predicted"/>
<dbReference type="PANTHER" id="PTHR40278">
    <property type="entry name" value="DNA UTILIZATION PROTEIN HOFN"/>
    <property type="match status" value="1"/>
</dbReference>
<name>A0A1C6Z3B1_HAFAL</name>
<feature type="transmembrane region" description="Helical" evidence="1">
    <location>
        <begin position="20"/>
        <end position="41"/>
    </location>
</feature>
<dbReference type="Proteomes" id="UP000094844">
    <property type="component" value="Unassembled WGS sequence"/>
</dbReference>
<keyword evidence="1" id="KW-1133">Transmembrane helix</keyword>
<dbReference type="InterPro" id="IPR052534">
    <property type="entry name" value="Extracell_DNA_Util/SecSys_Comp"/>
</dbReference>